<proteinExistence type="predicted"/>
<evidence type="ECO:0000313" key="2">
    <source>
        <dbReference type="Proteomes" id="UP000682266"/>
    </source>
</evidence>
<dbReference type="Gene3D" id="2.40.400.10">
    <property type="entry name" value="Acetoacetate decarboxylase-like"/>
    <property type="match status" value="1"/>
</dbReference>
<accession>A0AA41E842</accession>
<comment type="caution">
    <text evidence="1">The sequence shown here is derived from an EMBL/GenBank/DDBJ whole genome shotgun (WGS) entry which is preliminary data.</text>
</comment>
<name>A0AA41E842_9BURK</name>
<protein>
    <submittedName>
        <fullName evidence="1">Acetoacetate decarboxylase family protein</fullName>
    </submittedName>
</protein>
<sequence length="304" mass="33700">MDRRFTQVEFGPHTVDVPEGGYYDRFRMNPDLDEVARDPAAGNIDFFRRIPKRQVASRVGPTWAPNFYYRSSSIQLLFLAPLERLRTMLPVPLEPLRAVPGYGLVALTFFSYSVCDNDPYDEVSVAVVIRRPGARGSHALELLAAMRRRSFFAHVLALPVTTEIARVRGVHGYQLPKWLADIDMSIGARVSARIAGPDGRPDLTLNAPAPALTDVPSQSRMGTNTMINLVDGVWHQSSVQTNTLSFAQRVLPRGVELVRHGGPLSQLLDGLGVSTLVRFDVVKDAQLVLNLPTPLKAFDERGCR</sequence>
<dbReference type="InterPro" id="IPR023375">
    <property type="entry name" value="ADC_dom_sf"/>
</dbReference>
<dbReference type="RefSeq" id="WP_105784871.1">
    <property type="nucleotide sequence ID" value="NZ_CADERF010000014.1"/>
</dbReference>
<dbReference type="SUPFAM" id="SSF160104">
    <property type="entry name" value="Acetoacetate decarboxylase-like"/>
    <property type="match status" value="1"/>
</dbReference>
<gene>
    <name evidence="1" type="ORF">KDW93_14720</name>
</gene>
<dbReference type="AlphaFoldDB" id="A0AA41E842"/>
<dbReference type="EMBL" id="JAGSVG010000011">
    <property type="protein sequence ID" value="MBR8130218.1"/>
    <property type="molecule type" value="Genomic_DNA"/>
</dbReference>
<organism evidence="1 2">
    <name type="scientific">Burkholderia ambifaria</name>
    <dbReference type="NCBI Taxonomy" id="152480"/>
    <lineage>
        <taxon>Bacteria</taxon>
        <taxon>Pseudomonadati</taxon>
        <taxon>Pseudomonadota</taxon>
        <taxon>Betaproteobacteria</taxon>
        <taxon>Burkholderiales</taxon>
        <taxon>Burkholderiaceae</taxon>
        <taxon>Burkholderia</taxon>
        <taxon>Burkholderia cepacia complex</taxon>
    </lineage>
</organism>
<evidence type="ECO:0000313" key="1">
    <source>
        <dbReference type="EMBL" id="MBR8130218.1"/>
    </source>
</evidence>
<reference evidence="1" key="1">
    <citation type="submission" date="2021-04" db="EMBL/GenBank/DDBJ databases">
        <title>A collection of bacterial strains from the Burkholderia cepacia Research Laboratory and Repository.</title>
        <authorList>
            <person name="Lipuma J."/>
            <person name="Spilker T."/>
        </authorList>
    </citation>
    <scope>NUCLEOTIDE SEQUENCE</scope>
    <source>
        <strain evidence="1">AU36012</strain>
    </source>
</reference>
<dbReference type="Proteomes" id="UP000682266">
    <property type="component" value="Unassembled WGS sequence"/>
</dbReference>